<dbReference type="Gene3D" id="3.30.565.10">
    <property type="entry name" value="Histidine kinase-like ATPase, C-terminal domain"/>
    <property type="match status" value="1"/>
</dbReference>
<comment type="caution">
    <text evidence="1">The sequence shown here is derived from an EMBL/GenBank/DDBJ whole genome shotgun (WGS) entry which is preliminary data.</text>
</comment>
<proteinExistence type="predicted"/>
<dbReference type="EMBL" id="AAMIRF010000047">
    <property type="protein sequence ID" value="EDH7458033.1"/>
    <property type="molecule type" value="Genomic_DNA"/>
</dbReference>
<gene>
    <name evidence="1" type="ORF">B4V94_21940</name>
</gene>
<name>A0A635JAV2_SALDZ</name>
<evidence type="ECO:0000313" key="1">
    <source>
        <dbReference type="EMBL" id="EDH7458033.1"/>
    </source>
</evidence>
<dbReference type="InterPro" id="IPR036890">
    <property type="entry name" value="HATPase_C_sf"/>
</dbReference>
<accession>A0A635JAV2</accession>
<organism evidence="1">
    <name type="scientific">Salmonella diarizonae</name>
    <dbReference type="NCBI Taxonomy" id="59204"/>
    <lineage>
        <taxon>Bacteria</taxon>
        <taxon>Pseudomonadati</taxon>
        <taxon>Pseudomonadota</taxon>
        <taxon>Gammaproteobacteria</taxon>
        <taxon>Enterobacterales</taxon>
        <taxon>Enterobacteriaceae</taxon>
        <taxon>Salmonella</taxon>
    </lineage>
</organism>
<protein>
    <submittedName>
        <fullName evidence="1">Uncharacterized protein</fullName>
    </submittedName>
</protein>
<dbReference type="SUPFAM" id="SSF55874">
    <property type="entry name" value="ATPase domain of HSP90 chaperone/DNA topoisomerase II/histidine kinase"/>
    <property type="match status" value="1"/>
</dbReference>
<dbReference type="AlphaFoldDB" id="A0A635JAV2"/>
<sequence length="714" mass="81388">MALDIRGGLKNTKLSKNPYVVFEELISNSIDSYLIRKYYDQYAPDMRIDIEVDVSNAGMFKDTANMEVICKDNGCGLGDEQLKAFLTMDTSYKDDLSIPGIGKCKGAGRIQYFHYFSVIDIASVYTINNECFKRELSYVDSKKEITESDVITAPCDDGMIGTSIRLSHLKDQICTKITNSECLSESYSANVLSKSMLLSFLQRLIGLEEQLGDFEIEFKTIKDSEIVEVARLKRDDLPGVTSVDTVSVQEYDAESGTYLGTSELFKVSHYKLDSRKYGLPKNSIALCAKSSPVKDITSRYLRSRSEQNNAVNGFHHIVMIESEYLDLHVNEQRDDFDNIPEEFVHSKLFANEDISYSSIYEKIDPIIRQMVGPVNWKKEDVIKTIINNFGISEKMLQETSTRIVYGDTPQDVAERVLKKYQEKVLDETAEIMNLKEEIAKSEPDTDDFREKINNLSWKYTASLKNIDMANLSQVIVRRAAIIEVLSLACGQGLNIQAQIEGSRRKDERIIHSIFFPMRKDSNDVTDHDIWLLSEEYHYYDYIASDMPLSKLKWDDGSDIFSSEIDVEMQALLNKRSNDNGAKRPDIAIFNKEGSVIIVEFKAPGVNMDEHVGDLIEYSHLLAAKSNGRLKKFYGYLIGDRVNPLRLNGWTKFPLGNGWFQSNPLQDPTTGVKLGETYFEILHFEDVIERAKKRIGVYQNKLNLKLDIDELNLML</sequence>
<reference evidence="1" key="1">
    <citation type="submission" date="2018-07" db="EMBL/GenBank/DDBJ databases">
        <authorList>
            <consortium name="PulseNet: The National Subtyping Network for Foodborne Disease Surveillance"/>
            <person name="Tarr C.L."/>
            <person name="Trees E."/>
            <person name="Katz L.S."/>
            <person name="Carleton-Romer H.A."/>
            <person name="Stroika S."/>
            <person name="Kucerova Z."/>
            <person name="Roache K.F."/>
            <person name="Sabol A.L."/>
            <person name="Besser J."/>
            <person name="Gerner-Smidt P."/>
        </authorList>
    </citation>
    <scope>NUCLEOTIDE SEQUENCE</scope>
    <source>
        <strain evidence="1">PNUSAS008615</strain>
    </source>
</reference>